<sequence length="216" mass="23720">MSIRRRKPFELARQLENVSCERIRKLEAIKQLLLELDNRLKIEMHSLRQLSGNPIKINEAVDSFAIKTPFSPMSDTLSGNVSRTTPTQGLQSSPDISDQSSDISYKILHGRVFLLPNDPLTQLTTSAPSPLPLLQQKQTQQSEEVSILTKEKGNATPIVADLSTELVPSTLGLHGSLEPNAFLSYAADLLGLPIHTSVPNASCQEGRLYSSKGNPH</sequence>
<evidence type="ECO:0000256" key="1">
    <source>
        <dbReference type="SAM" id="MobiDB-lite"/>
    </source>
</evidence>
<evidence type="ECO:0000313" key="2">
    <source>
        <dbReference type="EMBL" id="VDM25732.1"/>
    </source>
</evidence>
<evidence type="ECO:0000313" key="4">
    <source>
        <dbReference type="WBParaSite" id="TTAC_0000484501-mRNA-1"/>
    </source>
</evidence>
<feature type="compositionally biased region" description="Polar residues" evidence="1">
    <location>
        <begin position="74"/>
        <end position="90"/>
    </location>
</feature>
<dbReference type="EMBL" id="UYWX01005445">
    <property type="protein sequence ID" value="VDM25732.1"/>
    <property type="molecule type" value="Genomic_DNA"/>
</dbReference>
<reference evidence="2 3" key="2">
    <citation type="submission" date="2018-11" db="EMBL/GenBank/DDBJ databases">
        <authorList>
            <consortium name="Pathogen Informatics"/>
        </authorList>
    </citation>
    <scope>NUCLEOTIDE SEQUENCE [LARGE SCALE GENOMIC DNA]</scope>
</reference>
<feature type="region of interest" description="Disordered" evidence="1">
    <location>
        <begin position="74"/>
        <end position="98"/>
    </location>
</feature>
<dbReference type="OrthoDB" id="6273491at2759"/>
<proteinExistence type="predicted"/>
<reference evidence="4" key="1">
    <citation type="submission" date="2017-02" db="UniProtKB">
        <authorList>
            <consortium name="WormBaseParasite"/>
        </authorList>
    </citation>
    <scope>IDENTIFICATION</scope>
</reference>
<keyword evidence="3" id="KW-1185">Reference proteome</keyword>
<protein>
    <submittedName>
        <fullName evidence="2 4">Uncharacterized protein</fullName>
    </submittedName>
</protein>
<dbReference type="WBParaSite" id="TTAC_0000484501-mRNA-1">
    <property type="protein sequence ID" value="TTAC_0000484501-mRNA-1"/>
    <property type="gene ID" value="TTAC_0000484501"/>
</dbReference>
<accession>A0A0R3WVQ5</accession>
<dbReference type="Proteomes" id="UP000274429">
    <property type="component" value="Unassembled WGS sequence"/>
</dbReference>
<organism evidence="4">
    <name type="scientific">Hydatigena taeniaeformis</name>
    <name type="common">Feline tapeworm</name>
    <name type="synonym">Taenia taeniaeformis</name>
    <dbReference type="NCBI Taxonomy" id="6205"/>
    <lineage>
        <taxon>Eukaryota</taxon>
        <taxon>Metazoa</taxon>
        <taxon>Spiralia</taxon>
        <taxon>Lophotrochozoa</taxon>
        <taxon>Platyhelminthes</taxon>
        <taxon>Cestoda</taxon>
        <taxon>Eucestoda</taxon>
        <taxon>Cyclophyllidea</taxon>
        <taxon>Taeniidae</taxon>
        <taxon>Hydatigera</taxon>
    </lineage>
</organism>
<evidence type="ECO:0000313" key="3">
    <source>
        <dbReference type="Proteomes" id="UP000274429"/>
    </source>
</evidence>
<dbReference type="AlphaFoldDB" id="A0A0R3WVQ5"/>
<dbReference type="STRING" id="6205.A0A0R3WVQ5"/>
<name>A0A0R3WVQ5_HYDTA</name>
<gene>
    <name evidence="2" type="ORF">TTAC_LOCUS4830</name>
</gene>